<evidence type="ECO:0000313" key="4">
    <source>
        <dbReference type="EMBL" id="TYJ96431.1"/>
    </source>
</evidence>
<evidence type="ECO:0000256" key="2">
    <source>
        <dbReference type="SAM" id="MobiDB-lite"/>
    </source>
</evidence>
<dbReference type="STRING" id="1194695.A0A5D3BCT2"/>
<evidence type="ECO:0000313" key="5">
    <source>
        <dbReference type="Proteomes" id="UP000321393"/>
    </source>
</evidence>
<gene>
    <name evidence="4" type="ORF">E5676_scaffold546G00640</name>
    <name evidence="3" type="ORF">E6C27_scaffold323G00440</name>
</gene>
<dbReference type="OrthoDB" id="1912966at2759"/>
<evidence type="ECO:0000313" key="6">
    <source>
        <dbReference type="Proteomes" id="UP000321947"/>
    </source>
</evidence>
<feature type="compositionally biased region" description="Polar residues" evidence="2">
    <location>
        <begin position="1"/>
        <end position="16"/>
    </location>
</feature>
<reference evidence="5 6" key="1">
    <citation type="submission" date="2019-08" db="EMBL/GenBank/DDBJ databases">
        <title>Draft genome sequences of two oriental melons (Cucumis melo L. var makuwa).</title>
        <authorList>
            <person name="Kwon S.-Y."/>
        </authorList>
    </citation>
    <scope>NUCLEOTIDE SEQUENCE [LARGE SCALE GENOMIC DNA]</scope>
    <source>
        <strain evidence="6">cv. Chang Bougi</strain>
        <strain evidence="5">cv. SW 3</strain>
        <tissue evidence="4">Leaf</tissue>
    </source>
</reference>
<sequence length="363" mass="41335">MSVQEKFSSLPSSSSAREVDPLLKDLNERKQSFRRNVVSLAAELKEARSRLSSQEESFAKETQTRQACDFLDVLGFWGIWLFEAETKAKTMEQEIGRLHAELEERDGKLKASATTATKYLHELDGLRLQLAATQATADASAASAQSAQNQCLVLLKELDEKNTSIKEYEDRVKRLGEQLDNLQKDLQARESSQKQLKDEVMRVEHDILEALAKSGVSKDCELRKILDEVSPRNLEKINKLLIAKDEEIAKLKNEIKMMSAHWKLKTKELESQLEKQRRADQELKKRVLKLEFCLQEARTQTRKLQRIGERREKAIKELRDQLAGKQGGASPAAGAEKHNIWETSGFKVVVSMSMLILVVFSKR</sequence>
<comment type="caution">
    <text evidence="4">The sequence shown here is derived from an EMBL/GenBank/DDBJ whole genome shotgun (WGS) entry which is preliminary data.</text>
</comment>
<evidence type="ECO:0000313" key="3">
    <source>
        <dbReference type="EMBL" id="KAA0056086.1"/>
    </source>
</evidence>
<proteinExistence type="predicted"/>
<keyword evidence="1" id="KW-0175">Coiled coil</keyword>
<name>A0A5D3BCT2_CUCMM</name>
<dbReference type="Gene3D" id="1.20.5.170">
    <property type="match status" value="1"/>
</dbReference>
<feature type="coiled-coil region" evidence="1">
    <location>
        <begin position="23"/>
        <end position="57"/>
    </location>
</feature>
<accession>A0A5D3BCT2</accession>
<organism evidence="4 6">
    <name type="scientific">Cucumis melo var. makuwa</name>
    <name type="common">Oriental melon</name>
    <dbReference type="NCBI Taxonomy" id="1194695"/>
    <lineage>
        <taxon>Eukaryota</taxon>
        <taxon>Viridiplantae</taxon>
        <taxon>Streptophyta</taxon>
        <taxon>Embryophyta</taxon>
        <taxon>Tracheophyta</taxon>
        <taxon>Spermatophyta</taxon>
        <taxon>Magnoliopsida</taxon>
        <taxon>eudicotyledons</taxon>
        <taxon>Gunneridae</taxon>
        <taxon>Pentapetalae</taxon>
        <taxon>rosids</taxon>
        <taxon>fabids</taxon>
        <taxon>Cucurbitales</taxon>
        <taxon>Cucurbitaceae</taxon>
        <taxon>Benincaseae</taxon>
        <taxon>Cucumis</taxon>
    </lineage>
</organism>
<dbReference type="InterPro" id="IPR049932">
    <property type="entry name" value="NEAP1-4"/>
</dbReference>
<dbReference type="PANTHER" id="PTHR48145:SF5">
    <property type="entry name" value="NUCLEAR ENVELOPE-ASSOCIATED PROTEIN 2"/>
    <property type="match status" value="1"/>
</dbReference>
<dbReference type="AlphaFoldDB" id="A0A5D3BCT2"/>
<dbReference type="EMBL" id="SSTE01008349">
    <property type="protein sequence ID" value="KAA0056086.1"/>
    <property type="molecule type" value="Genomic_DNA"/>
</dbReference>
<evidence type="ECO:0000256" key="1">
    <source>
        <dbReference type="SAM" id="Coils"/>
    </source>
</evidence>
<feature type="coiled-coil region" evidence="1">
    <location>
        <begin position="234"/>
        <end position="286"/>
    </location>
</feature>
<dbReference type="EMBL" id="SSTD01019467">
    <property type="protein sequence ID" value="TYJ96431.1"/>
    <property type="molecule type" value="Genomic_DNA"/>
</dbReference>
<dbReference type="PANTHER" id="PTHR48145">
    <property type="entry name" value="NUCLEAR ENVELOPE-ASSOCIATED PROTEIN 1"/>
    <property type="match status" value="1"/>
</dbReference>
<feature type="coiled-coil region" evidence="1">
    <location>
        <begin position="158"/>
        <end position="199"/>
    </location>
</feature>
<feature type="region of interest" description="Disordered" evidence="2">
    <location>
        <begin position="1"/>
        <end position="21"/>
    </location>
</feature>
<dbReference type="Proteomes" id="UP000321393">
    <property type="component" value="Unassembled WGS sequence"/>
</dbReference>
<dbReference type="Proteomes" id="UP000321947">
    <property type="component" value="Unassembled WGS sequence"/>
</dbReference>
<protein>
    <submittedName>
        <fullName evidence="4">Myosin-2 heavy chain, non muscle-like</fullName>
    </submittedName>
</protein>